<evidence type="ECO:0000256" key="8">
    <source>
        <dbReference type="ARBA" id="ARBA00022679"/>
    </source>
</evidence>
<comment type="catalytic activity">
    <reaction evidence="13 17">
        <text>L-leucine + 2-oxoglutarate = 4-methyl-2-oxopentanoate + L-glutamate</text>
        <dbReference type="Rhea" id="RHEA:18321"/>
        <dbReference type="ChEBI" id="CHEBI:16810"/>
        <dbReference type="ChEBI" id="CHEBI:17865"/>
        <dbReference type="ChEBI" id="CHEBI:29985"/>
        <dbReference type="ChEBI" id="CHEBI:57427"/>
        <dbReference type="EC" id="2.6.1.42"/>
    </reaction>
</comment>
<dbReference type="Pfam" id="PF01063">
    <property type="entry name" value="Aminotran_4"/>
    <property type="match status" value="1"/>
</dbReference>
<dbReference type="Gene3D" id="3.30.470.10">
    <property type="match status" value="1"/>
</dbReference>
<reference evidence="19" key="2">
    <citation type="journal article" date="2021" name="PeerJ">
        <title>Extensive microbial diversity within the chicken gut microbiome revealed by metagenomics and culture.</title>
        <authorList>
            <person name="Gilroy R."/>
            <person name="Ravi A."/>
            <person name="Getino M."/>
            <person name="Pursley I."/>
            <person name="Horton D.L."/>
            <person name="Alikhan N.F."/>
            <person name="Baker D."/>
            <person name="Gharbi K."/>
            <person name="Hall N."/>
            <person name="Watson M."/>
            <person name="Adriaenssens E.M."/>
            <person name="Foster-Nyarko E."/>
            <person name="Jarju S."/>
            <person name="Secka A."/>
            <person name="Antonio M."/>
            <person name="Oren A."/>
            <person name="Chaudhuri R.R."/>
            <person name="La Ragione R."/>
            <person name="Hildebrand F."/>
            <person name="Pallen M.J."/>
        </authorList>
    </citation>
    <scope>NUCLEOTIDE SEQUENCE</scope>
    <source>
        <strain evidence="19">ChiGjej1B1-19959</strain>
    </source>
</reference>
<dbReference type="Proteomes" id="UP000824071">
    <property type="component" value="Unassembled WGS sequence"/>
</dbReference>
<keyword evidence="6 17" id="KW-0032">Aminotransferase</keyword>
<dbReference type="InterPro" id="IPR036038">
    <property type="entry name" value="Aminotransferase-like"/>
</dbReference>
<evidence type="ECO:0000256" key="4">
    <source>
        <dbReference type="ARBA" id="ARBA00005072"/>
    </source>
</evidence>
<comment type="catalytic activity">
    <reaction evidence="12 17">
        <text>L-isoleucine + 2-oxoglutarate = (S)-3-methyl-2-oxopentanoate + L-glutamate</text>
        <dbReference type="Rhea" id="RHEA:24801"/>
        <dbReference type="ChEBI" id="CHEBI:16810"/>
        <dbReference type="ChEBI" id="CHEBI:29985"/>
        <dbReference type="ChEBI" id="CHEBI:35146"/>
        <dbReference type="ChEBI" id="CHEBI:58045"/>
        <dbReference type="EC" id="2.6.1.42"/>
    </reaction>
</comment>
<evidence type="ECO:0000256" key="3">
    <source>
        <dbReference type="ARBA" id="ARBA00004931"/>
    </source>
</evidence>
<evidence type="ECO:0000256" key="14">
    <source>
        <dbReference type="PIRSR" id="PIRSR006468-1"/>
    </source>
</evidence>
<gene>
    <name evidence="19" type="ORF">IAC53_03020</name>
</gene>
<evidence type="ECO:0000256" key="1">
    <source>
        <dbReference type="ARBA" id="ARBA00001933"/>
    </source>
</evidence>
<comment type="pathway">
    <text evidence="3 18">Amino-acid biosynthesis; L-valine biosynthesis; L-valine from pyruvate: step 4/4.</text>
</comment>
<dbReference type="GO" id="GO:0004084">
    <property type="term" value="F:branched-chain-amino-acid transaminase activity"/>
    <property type="evidence" value="ECO:0007669"/>
    <property type="project" value="UniProtKB-EC"/>
</dbReference>
<evidence type="ECO:0000256" key="18">
    <source>
        <dbReference type="RuleBase" id="RU004519"/>
    </source>
</evidence>
<evidence type="ECO:0000256" key="6">
    <source>
        <dbReference type="ARBA" id="ARBA00022576"/>
    </source>
</evidence>
<dbReference type="NCBIfam" id="TIGR01123">
    <property type="entry name" value="ilvE_II"/>
    <property type="match status" value="1"/>
</dbReference>
<comment type="pathway">
    <text evidence="2 18">Amino-acid biosynthesis; L-isoleucine biosynthesis; L-isoleucine from 2-oxobutanoate: step 4/4.</text>
</comment>
<reference evidence="19" key="1">
    <citation type="submission" date="2020-10" db="EMBL/GenBank/DDBJ databases">
        <authorList>
            <person name="Gilroy R."/>
        </authorList>
    </citation>
    <scope>NUCLEOTIDE SEQUENCE</scope>
    <source>
        <strain evidence="19">ChiGjej1B1-19959</strain>
    </source>
</reference>
<organism evidence="19 20">
    <name type="scientific">Candidatus Fimenecus excrementigallinarum</name>
    <dbReference type="NCBI Taxonomy" id="2840816"/>
    <lineage>
        <taxon>Bacteria</taxon>
        <taxon>Bacillati</taxon>
        <taxon>Bacillota</taxon>
        <taxon>Clostridia</taxon>
        <taxon>Candidatus Fimenecus</taxon>
    </lineage>
</organism>
<comment type="catalytic activity">
    <reaction evidence="11 17">
        <text>L-valine + 2-oxoglutarate = 3-methyl-2-oxobutanoate + L-glutamate</text>
        <dbReference type="Rhea" id="RHEA:24813"/>
        <dbReference type="ChEBI" id="CHEBI:11851"/>
        <dbReference type="ChEBI" id="CHEBI:16810"/>
        <dbReference type="ChEBI" id="CHEBI:29985"/>
        <dbReference type="ChEBI" id="CHEBI:57762"/>
        <dbReference type="EC" id="2.6.1.42"/>
    </reaction>
</comment>
<evidence type="ECO:0000256" key="13">
    <source>
        <dbReference type="ARBA" id="ARBA00049229"/>
    </source>
</evidence>
<dbReference type="InterPro" id="IPR018300">
    <property type="entry name" value="Aminotrans_IV_CS"/>
</dbReference>
<keyword evidence="9 16" id="KW-0663">Pyridoxal phosphate</keyword>
<evidence type="ECO:0000256" key="5">
    <source>
        <dbReference type="ARBA" id="ARBA00009320"/>
    </source>
</evidence>
<dbReference type="InterPro" id="IPR043132">
    <property type="entry name" value="BCAT-like_C"/>
</dbReference>
<evidence type="ECO:0000256" key="16">
    <source>
        <dbReference type="RuleBase" id="RU004516"/>
    </source>
</evidence>
<dbReference type="InterPro" id="IPR001544">
    <property type="entry name" value="Aminotrans_IV"/>
</dbReference>
<comment type="cofactor">
    <cofactor evidence="1 16">
        <name>pyridoxal 5'-phosphate</name>
        <dbReference type="ChEBI" id="CHEBI:597326"/>
    </cofactor>
</comment>
<dbReference type="EMBL" id="DVMW01000024">
    <property type="protein sequence ID" value="HIU35562.1"/>
    <property type="molecule type" value="Genomic_DNA"/>
</dbReference>
<evidence type="ECO:0000256" key="9">
    <source>
        <dbReference type="ARBA" id="ARBA00022898"/>
    </source>
</evidence>
<dbReference type="SUPFAM" id="SSF56752">
    <property type="entry name" value="D-aminoacid aminotransferase-like PLP-dependent enzymes"/>
    <property type="match status" value="1"/>
</dbReference>
<feature type="modified residue" description="N6-(pyridoxal phosphate)lysine" evidence="14">
    <location>
        <position position="194"/>
    </location>
</feature>
<comment type="pathway">
    <text evidence="4 18">Amino-acid biosynthesis; L-leucine biosynthesis; L-leucine from 3-methyl-2-oxobutanoate: step 4/4.</text>
</comment>
<evidence type="ECO:0000313" key="19">
    <source>
        <dbReference type="EMBL" id="HIU35562.1"/>
    </source>
</evidence>
<evidence type="ECO:0000313" key="20">
    <source>
        <dbReference type="Proteomes" id="UP000824071"/>
    </source>
</evidence>
<protein>
    <recommendedName>
        <fullName evidence="17">Branched-chain-amino-acid aminotransferase</fullName>
        <ecNumber evidence="17">2.6.1.42</ecNumber>
    </recommendedName>
</protein>
<dbReference type="PANTHER" id="PTHR11825:SF44">
    <property type="entry name" value="BRANCHED-CHAIN-AMINO-ACID AMINOTRANSFERASE"/>
    <property type="match status" value="1"/>
</dbReference>
<comment type="similarity">
    <text evidence="5 15">Belongs to the class-IV pyridoxal-phosphate-dependent aminotransferase family.</text>
</comment>
<accession>A0A9D1LEC1</accession>
<evidence type="ECO:0000256" key="12">
    <source>
        <dbReference type="ARBA" id="ARBA00048798"/>
    </source>
</evidence>
<keyword evidence="7 17" id="KW-0028">Amino-acid biosynthesis</keyword>
<keyword evidence="8 17" id="KW-0808">Transferase</keyword>
<dbReference type="GO" id="GO:0008652">
    <property type="term" value="P:amino acid biosynthetic process"/>
    <property type="evidence" value="ECO:0007669"/>
    <property type="project" value="UniProtKB-KW"/>
</dbReference>
<dbReference type="InterPro" id="IPR005786">
    <property type="entry name" value="B_amino_transII"/>
</dbReference>
<proteinExistence type="inferred from homology"/>
<name>A0A9D1LEC1_9FIRM</name>
<evidence type="ECO:0000256" key="15">
    <source>
        <dbReference type="RuleBase" id="RU004106"/>
    </source>
</evidence>
<dbReference type="NCBIfam" id="NF009897">
    <property type="entry name" value="PRK13357.1"/>
    <property type="match status" value="1"/>
</dbReference>
<dbReference type="GO" id="GO:0009082">
    <property type="term" value="P:branched-chain amino acid biosynthetic process"/>
    <property type="evidence" value="ECO:0007669"/>
    <property type="project" value="UniProtKB-KW"/>
</dbReference>
<evidence type="ECO:0000256" key="2">
    <source>
        <dbReference type="ARBA" id="ARBA00004824"/>
    </source>
</evidence>
<dbReference type="Gene3D" id="3.20.10.10">
    <property type="entry name" value="D-amino Acid Aminotransferase, subunit A, domain 2"/>
    <property type="match status" value="1"/>
</dbReference>
<dbReference type="PIRSF" id="PIRSF006468">
    <property type="entry name" value="BCAT1"/>
    <property type="match status" value="1"/>
</dbReference>
<keyword evidence="10 17" id="KW-0100">Branched-chain amino acid biosynthesis</keyword>
<evidence type="ECO:0000256" key="10">
    <source>
        <dbReference type="ARBA" id="ARBA00023304"/>
    </source>
</evidence>
<dbReference type="PANTHER" id="PTHR11825">
    <property type="entry name" value="SUBGROUP IIII AMINOTRANSFERASE"/>
    <property type="match status" value="1"/>
</dbReference>
<evidence type="ECO:0000256" key="17">
    <source>
        <dbReference type="RuleBase" id="RU004517"/>
    </source>
</evidence>
<dbReference type="InterPro" id="IPR033939">
    <property type="entry name" value="BCAT_family"/>
</dbReference>
<comment type="caution">
    <text evidence="19">The sequence shown here is derived from an EMBL/GenBank/DDBJ whole genome shotgun (WGS) entry which is preliminary data.</text>
</comment>
<dbReference type="EC" id="2.6.1.42" evidence="17"/>
<dbReference type="CDD" id="cd01557">
    <property type="entry name" value="BCAT_beta_family"/>
    <property type="match status" value="1"/>
</dbReference>
<dbReference type="AlphaFoldDB" id="A0A9D1LEC1"/>
<evidence type="ECO:0000256" key="11">
    <source>
        <dbReference type="ARBA" id="ARBA00048212"/>
    </source>
</evidence>
<dbReference type="PROSITE" id="PS00770">
    <property type="entry name" value="AA_TRANSFER_CLASS_4"/>
    <property type="match status" value="1"/>
</dbReference>
<dbReference type="InterPro" id="IPR043131">
    <property type="entry name" value="BCAT-like_N"/>
</dbReference>
<evidence type="ECO:0000256" key="7">
    <source>
        <dbReference type="ARBA" id="ARBA00022605"/>
    </source>
</evidence>
<sequence length="355" mass="39727">MEVKIERTKTPKPKPDEGKLGFGNYYTDHMFIMNYDEGEGWHDPRIVPYAPFALDPAAMVLHYAQEVFEGLKAYRSDSGDILLFRPEKNMERLNRSCDRLCIPPIDEAFAVEAIKELVRVDQDWVPHAEGTSLYIRPFIFATDAHVGVHPAHHLIFSVILSPVGAYYPEGLNPVKIYVEDKYVRAVKGGVGFTKTGGNYATSLKAQDVAEKLGYTQVLWLDGVERRYVEEVGTMNVFFVLDGEVVTPSLETGSILGGITRMSCIEILKDWGCNVSERRISVEELVQAYDEGRLLEAFGSGTAAVISPIGELRVGDKVMQINRGEIGELSQKLYDTLTGIQWGKQPDKFGWTVKVN</sequence>